<dbReference type="InterPro" id="IPR005467">
    <property type="entry name" value="His_kinase_dom"/>
</dbReference>
<feature type="domain" description="GGDEF" evidence="12">
    <location>
        <begin position="185"/>
        <end position="319"/>
    </location>
</feature>
<dbReference type="EMBL" id="LT840184">
    <property type="protein sequence ID" value="SMF83009.1"/>
    <property type="molecule type" value="Genomic_DNA"/>
</dbReference>
<dbReference type="PANTHER" id="PTHR43065:SF10">
    <property type="entry name" value="PEROXIDE STRESS-ACTIVATED HISTIDINE KINASE MAK3"/>
    <property type="match status" value="1"/>
</dbReference>
<feature type="transmembrane region" description="Helical" evidence="10">
    <location>
        <begin position="29"/>
        <end position="47"/>
    </location>
</feature>
<dbReference type="InterPro" id="IPR003594">
    <property type="entry name" value="HATPase_dom"/>
</dbReference>
<dbReference type="Gene3D" id="1.10.287.130">
    <property type="match status" value="1"/>
</dbReference>
<dbReference type="InterPro" id="IPR003661">
    <property type="entry name" value="HisK_dim/P_dom"/>
</dbReference>
<dbReference type="Pfam" id="PF00512">
    <property type="entry name" value="HisKA"/>
    <property type="match status" value="1"/>
</dbReference>
<dbReference type="SUPFAM" id="SSF55874">
    <property type="entry name" value="ATPase domain of HSP90 chaperone/DNA topoisomerase II/histidine kinase"/>
    <property type="match status" value="1"/>
</dbReference>
<dbReference type="InterPro" id="IPR029787">
    <property type="entry name" value="Nucleotide_cyclase"/>
</dbReference>
<sequence>MSINIIKLLFVPFISLFIIVSSISLGKDASLGLMIFTGLSLSISLALDRKYPRLKVFQFIFLGAFHFVSNLNWCILLYYIVIINLIQDKEKFKETMPVAFLLVMQYSIIRLTYTPLDEYNLLVSIFDIISSFVIIMTLHIMIRIESEKITLTKQNDYLINHDSLTGFLNYEGYMKTVQELTDNRTNFQLVLLDINNFKSLNAKDIATANEILIHFSRSIQNHFTNMLGSARYAGDRFAILLPSTDRVKDLMPFDELGIQITYSVTKFPQEASTFQEIISMAEERIFQMRRESWLKTQEEFMRSAKMKTVGELAAGMAHEIRNPLTAIKGFVQLSKIQNYNIEPWYEVIMGEITRVGELTAEFLQFSKPHASNMKPDSLRFCMTRVFSLCESEAASRGHSFTMDILDDRAMVYMDRDKIIQVMINLIRNAFQAMETTGHVHFSLHIEGKTAIIEVSDTGKGIAEADIVQIFDPFYTTKEEGTGLGLSLCQKIVEDHGGSISVQSELEKGTVFTIRLPISEDPVSTI</sequence>
<dbReference type="FunFam" id="3.30.565.10:FF:000006">
    <property type="entry name" value="Sensor histidine kinase WalK"/>
    <property type="match status" value="1"/>
</dbReference>
<evidence type="ECO:0000256" key="7">
    <source>
        <dbReference type="ARBA" id="ARBA00022777"/>
    </source>
</evidence>
<dbReference type="RefSeq" id="WP_208919287.1">
    <property type="nucleotide sequence ID" value="NZ_LT840184.1"/>
</dbReference>
<evidence type="ECO:0000256" key="10">
    <source>
        <dbReference type="SAM" id="Phobius"/>
    </source>
</evidence>
<keyword evidence="5" id="KW-0808">Transferase</keyword>
<evidence type="ECO:0000256" key="2">
    <source>
        <dbReference type="ARBA" id="ARBA00004651"/>
    </source>
</evidence>
<dbReference type="PROSITE" id="PS50109">
    <property type="entry name" value="HIS_KIN"/>
    <property type="match status" value="1"/>
</dbReference>
<name>A0A1X7HBE7_9BACL</name>
<feature type="transmembrane region" description="Helical" evidence="10">
    <location>
        <begin position="5"/>
        <end position="23"/>
    </location>
</feature>
<evidence type="ECO:0000256" key="4">
    <source>
        <dbReference type="ARBA" id="ARBA00022553"/>
    </source>
</evidence>
<dbReference type="SMART" id="SM00388">
    <property type="entry name" value="HisKA"/>
    <property type="match status" value="1"/>
</dbReference>
<dbReference type="PROSITE" id="PS50887">
    <property type="entry name" value="GGDEF"/>
    <property type="match status" value="1"/>
</dbReference>
<keyword evidence="8" id="KW-0067">ATP-binding</keyword>
<evidence type="ECO:0000313" key="13">
    <source>
        <dbReference type="EMBL" id="SMF83009.1"/>
    </source>
</evidence>
<feature type="transmembrane region" description="Helical" evidence="10">
    <location>
        <begin position="120"/>
        <end position="142"/>
    </location>
</feature>
<evidence type="ECO:0000256" key="5">
    <source>
        <dbReference type="ARBA" id="ARBA00022679"/>
    </source>
</evidence>
<comment type="catalytic activity">
    <reaction evidence="1">
        <text>ATP + protein L-histidine = ADP + protein N-phospho-L-histidine.</text>
        <dbReference type="EC" id="2.7.13.3"/>
    </reaction>
</comment>
<dbReference type="CDD" id="cd00082">
    <property type="entry name" value="HisKA"/>
    <property type="match status" value="1"/>
</dbReference>
<keyword evidence="6" id="KW-0547">Nucleotide-binding</keyword>
<dbReference type="CDD" id="cd00075">
    <property type="entry name" value="HATPase"/>
    <property type="match status" value="1"/>
</dbReference>
<dbReference type="InterPro" id="IPR004358">
    <property type="entry name" value="Sig_transdc_His_kin-like_C"/>
</dbReference>
<dbReference type="Gene3D" id="3.30.565.10">
    <property type="entry name" value="Histidine kinase-like ATPase, C-terminal domain"/>
    <property type="match status" value="1"/>
</dbReference>
<keyword evidence="7" id="KW-0418">Kinase</keyword>
<keyword evidence="10" id="KW-0472">Membrane</keyword>
<organism evidence="13 14">
    <name type="scientific">Paenibacillus uliginis N3/975</name>
    <dbReference type="NCBI Taxonomy" id="1313296"/>
    <lineage>
        <taxon>Bacteria</taxon>
        <taxon>Bacillati</taxon>
        <taxon>Bacillota</taxon>
        <taxon>Bacilli</taxon>
        <taxon>Bacillales</taxon>
        <taxon>Paenibacillaceae</taxon>
        <taxon>Paenibacillus</taxon>
    </lineage>
</organism>
<proteinExistence type="predicted"/>
<dbReference type="Proteomes" id="UP000192940">
    <property type="component" value="Chromosome I"/>
</dbReference>
<dbReference type="Pfam" id="PF02518">
    <property type="entry name" value="HATPase_c"/>
    <property type="match status" value="1"/>
</dbReference>
<keyword evidence="4" id="KW-0597">Phosphoprotein</keyword>
<evidence type="ECO:0000259" key="12">
    <source>
        <dbReference type="PROSITE" id="PS50887"/>
    </source>
</evidence>
<feature type="transmembrane region" description="Helical" evidence="10">
    <location>
        <begin position="95"/>
        <end position="113"/>
    </location>
</feature>
<dbReference type="GO" id="GO:0005886">
    <property type="term" value="C:plasma membrane"/>
    <property type="evidence" value="ECO:0007669"/>
    <property type="project" value="UniProtKB-SubCell"/>
</dbReference>
<evidence type="ECO:0000256" key="9">
    <source>
        <dbReference type="ARBA" id="ARBA00023012"/>
    </source>
</evidence>
<reference evidence="13 14" key="1">
    <citation type="submission" date="2017-04" db="EMBL/GenBank/DDBJ databases">
        <authorList>
            <person name="Afonso C.L."/>
            <person name="Miller P.J."/>
            <person name="Scott M.A."/>
            <person name="Spackman E."/>
            <person name="Goraichik I."/>
            <person name="Dimitrov K.M."/>
            <person name="Suarez D.L."/>
            <person name="Swayne D.E."/>
        </authorList>
    </citation>
    <scope>NUCLEOTIDE SEQUENCE [LARGE SCALE GENOMIC DNA]</scope>
    <source>
        <strain evidence="13 14">N3/975</strain>
    </source>
</reference>
<feature type="transmembrane region" description="Helical" evidence="10">
    <location>
        <begin position="59"/>
        <end position="83"/>
    </location>
</feature>
<keyword evidence="10" id="KW-0812">Transmembrane</keyword>
<evidence type="ECO:0000259" key="11">
    <source>
        <dbReference type="PROSITE" id="PS50109"/>
    </source>
</evidence>
<dbReference type="EC" id="2.7.13.3" evidence="3"/>
<dbReference type="AlphaFoldDB" id="A0A1X7HBE7"/>
<dbReference type="Pfam" id="PF00990">
    <property type="entry name" value="GGDEF"/>
    <property type="match status" value="1"/>
</dbReference>
<dbReference type="Gene3D" id="3.30.70.270">
    <property type="match status" value="1"/>
</dbReference>
<dbReference type="InterPro" id="IPR043128">
    <property type="entry name" value="Rev_trsase/Diguanyl_cyclase"/>
</dbReference>
<dbReference type="SMART" id="SM00387">
    <property type="entry name" value="HATPase_c"/>
    <property type="match status" value="1"/>
</dbReference>
<gene>
    <name evidence="13" type="ORF">SAMN05661091_2287</name>
</gene>
<keyword evidence="10" id="KW-1133">Transmembrane helix</keyword>
<evidence type="ECO:0000256" key="6">
    <source>
        <dbReference type="ARBA" id="ARBA00022741"/>
    </source>
</evidence>
<evidence type="ECO:0000256" key="1">
    <source>
        <dbReference type="ARBA" id="ARBA00000085"/>
    </source>
</evidence>
<dbReference type="GO" id="GO:0000155">
    <property type="term" value="F:phosphorelay sensor kinase activity"/>
    <property type="evidence" value="ECO:0007669"/>
    <property type="project" value="InterPro"/>
</dbReference>
<feature type="domain" description="Histidine kinase" evidence="11">
    <location>
        <begin position="315"/>
        <end position="519"/>
    </location>
</feature>
<dbReference type="GO" id="GO:0005524">
    <property type="term" value="F:ATP binding"/>
    <property type="evidence" value="ECO:0007669"/>
    <property type="project" value="UniProtKB-KW"/>
</dbReference>
<evidence type="ECO:0000256" key="8">
    <source>
        <dbReference type="ARBA" id="ARBA00022840"/>
    </source>
</evidence>
<dbReference type="PANTHER" id="PTHR43065">
    <property type="entry name" value="SENSOR HISTIDINE KINASE"/>
    <property type="match status" value="1"/>
</dbReference>
<keyword evidence="14" id="KW-1185">Reference proteome</keyword>
<evidence type="ECO:0000313" key="14">
    <source>
        <dbReference type="Proteomes" id="UP000192940"/>
    </source>
</evidence>
<dbReference type="SUPFAM" id="SSF55073">
    <property type="entry name" value="Nucleotide cyclase"/>
    <property type="match status" value="1"/>
</dbReference>
<dbReference type="SUPFAM" id="SSF47384">
    <property type="entry name" value="Homodimeric domain of signal transducing histidine kinase"/>
    <property type="match status" value="1"/>
</dbReference>
<dbReference type="SMART" id="SM00267">
    <property type="entry name" value="GGDEF"/>
    <property type="match status" value="1"/>
</dbReference>
<dbReference type="InterPro" id="IPR036097">
    <property type="entry name" value="HisK_dim/P_sf"/>
</dbReference>
<protein>
    <recommendedName>
        <fullName evidence="3">histidine kinase</fullName>
        <ecNumber evidence="3">2.7.13.3</ecNumber>
    </recommendedName>
</protein>
<dbReference type="PRINTS" id="PR00344">
    <property type="entry name" value="BCTRLSENSOR"/>
</dbReference>
<dbReference type="InterPro" id="IPR000160">
    <property type="entry name" value="GGDEF_dom"/>
</dbReference>
<dbReference type="STRING" id="1313296.SAMN05661091_2287"/>
<dbReference type="InterPro" id="IPR036890">
    <property type="entry name" value="HATPase_C_sf"/>
</dbReference>
<comment type="subcellular location">
    <subcellularLocation>
        <location evidence="2">Cell membrane</location>
        <topology evidence="2">Multi-pass membrane protein</topology>
    </subcellularLocation>
</comment>
<keyword evidence="9" id="KW-0902">Two-component regulatory system</keyword>
<accession>A0A1X7HBE7</accession>
<evidence type="ECO:0000256" key="3">
    <source>
        <dbReference type="ARBA" id="ARBA00012438"/>
    </source>
</evidence>